<proteinExistence type="predicted"/>
<feature type="region of interest" description="Disordered" evidence="1">
    <location>
        <begin position="34"/>
        <end position="77"/>
    </location>
</feature>
<protein>
    <submittedName>
        <fullName evidence="2">Uncharacterized protein</fullName>
    </submittedName>
</protein>
<evidence type="ECO:0000313" key="2">
    <source>
        <dbReference type="EMBL" id="KAK6776400.1"/>
    </source>
</evidence>
<feature type="compositionally biased region" description="Polar residues" evidence="1">
    <location>
        <begin position="35"/>
        <end position="52"/>
    </location>
</feature>
<comment type="caution">
    <text evidence="2">The sequence shown here is derived from an EMBL/GenBank/DDBJ whole genome shotgun (WGS) entry which is preliminary data.</text>
</comment>
<dbReference type="EMBL" id="JBANQN010000011">
    <property type="protein sequence ID" value="KAK6776400.1"/>
    <property type="molecule type" value="Genomic_DNA"/>
</dbReference>
<dbReference type="AlphaFoldDB" id="A0AAN8SXM5"/>
<evidence type="ECO:0000313" key="3">
    <source>
        <dbReference type="Proteomes" id="UP001371456"/>
    </source>
</evidence>
<name>A0AAN8SXM5_SOLBU</name>
<keyword evidence="3" id="KW-1185">Reference proteome</keyword>
<gene>
    <name evidence="2" type="ORF">RDI58_027401</name>
</gene>
<feature type="compositionally biased region" description="Low complexity" evidence="1">
    <location>
        <begin position="60"/>
        <end position="72"/>
    </location>
</feature>
<reference evidence="2 3" key="1">
    <citation type="submission" date="2024-02" db="EMBL/GenBank/DDBJ databases">
        <title>de novo genome assembly of Solanum bulbocastanum strain 11H21.</title>
        <authorList>
            <person name="Hosaka A.J."/>
        </authorList>
    </citation>
    <scope>NUCLEOTIDE SEQUENCE [LARGE SCALE GENOMIC DNA]</scope>
    <source>
        <tissue evidence="2">Young leaves</tissue>
    </source>
</reference>
<dbReference type="Proteomes" id="UP001371456">
    <property type="component" value="Unassembled WGS sequence"/>
</dbReference>
<accession>A0AAN8SXM5</accession>
<evidence type="ECO:0000256" key="1">
    <source>
        <dbReference type="SAM" id="MobiDB-lite"/>
    </source>
</evidence>
<sequence>MCSQFNFSSSSSSSLMVLPKCNFLSSRPFLHFQDGYQNSPQQDTEEAQVSQNQEDHRQQDTQQQQQQQQQQDTNKKEENELFEDNVKDYNNNNNSTVIPQVEFEEGRVHTNFTFTFEKDNTKKIPTSPKRVRSTIELMICPPAPKKKKTIQVTKRRLHHDQEERVFLDVYNEVESLFPPSLLADLSKKIKKARKTTPIL</sequence>
<organism evidence="2 3">
    <name type="scientific">Solanum bulbocastanum</name>
    <name type="common">Wild potato</name>
    <dbReference type="NCBI Taxonomy" id="147425"/>
    <lineage>
        <taxon>Eukaryota</taxon>
        <taxon>Viridiplantae</taxon>
        <taxon>Streptophyta</taxon>
        <taxon>Embryophyta</taxon>
        <taxon>Tracheophyta</taxon>
        <taxon>Spermatophyta</taxon>
        <taxon>Magnoliopsida</taxon>
        <taxon>eudicotyledons</taxon>
        <taxon>Gunneridae</taxon>
        <taxon>Pentapetalae</taxon>
        <taxon>asterids</taxon>
        <taxon>lamiids</taxon>
        <taxon>Solanales</taxon>
        <taxon>Solanaceae</taxon>
        <taxon>Solanoideae</taxon>
        <taxon>Solaneae</taxon>
        <taxon>Solanum</taxon>
    </lineage>
</organism>